<dbReference type="InterPro" id="IPR003598">
    <property type="entry name" value="Ig_sub2"/>
</dbReference>
<evidence type="ECO:0000259" key="7">
    <source>
        <dbReference type="PROSITE" id="PS50835"/>
    </source>
</evidence>
<evidence type="ECO:0000256" key="2">
    <source>
        <dbReference type="ARBA" id="ARBA00023136"/>
    </source>
</evidence>
<dbReference type="SUPFAM" id="SSF48726">
    <property type="entry name" value="Immunoglobulin"/>
    <property type="match status" value="5"/>
</dbReference>
<feature type="domain" description="Ig-like" evidence="7">
    <location>
        <begin position="31"/>
        <end position="140"/>
    </location>
</feature>
<dbReference type="AlphaFoldDB" id="A0A9C5Z3X5"/>
<reference evidence="9 10" key="1">
    <citation type="submission" date="2025-04" db="UniProtKB">
        <authorList>
            <consortium name="RefSeq"/>
        </authorList>
    </citation>
    <scope>IDENTIFICATION</scope>
    <source>
        <tissue evidence="9 10">Whole body pupa</tissue>
    </source>
</reference>
<dbReference type="KEGG" id="gfs:119638681"/>
<dbReference type="CDD" id="cd00096">
    <property type="entry name" value="Ig"/>
    <property type="match status" value="2"/>
</dbReference>
<proteinExistence type="predicted"/>
<evidence type="ECO:0000256" key="4">
    <source>
        <dbReference type="SAM" id="MobiDB-lite"/>
    </source>
</evidence>
<feature type="domain" description="Ig-like" evidence="7">
    <location>
        <begin position="249"/>
        <end position="343"/>
    </location>
</feature>
<dbReference type="RefSeq" id="XP_037891551.1">
    <property type="nucleotide sequence ID" value="XM_038035623.1"/>
</dbReference>
<dbReference type="GeneID" id="119638681"/>
<keyword evidence="3" id="KW-1015">Disulfide bond</keyword>
<sequence length="1061" mass="116522">MQPLQLSLIINLFLTLLQFSKNHEHSDGFKPDGEILRVLVNSSAQIKCDVGSSLPDDKVLLVVWYKNNLPIYSYDTRGAHAGTPSHWRDEDVLEDRAVFRTHKEPAELIINPVKEKDAGNFRCRVDFKLSQTRNSNVNLEVVVPPQQPSIFNERRLRINSRAGPYEEGGNLEVTCVVYGGSPPPTVTWLMNGQLQNSIVDYTYDGTINSKLVVRNLSRIHQHAVYTCQASNFHKKYVSTNITIELYLRPLLVEISFNNQPMSADRKYEIECQAIGSRPPAKITWWMGNLELHGHSQKVSEDGNVSISLLMITPTREDHGKALSCRATNELVRNGVRETAMKLNVFFIPTLQLDLGSNLNPEDIEEGDDVYFECKVHANPAAYKVIWKHNHQIIQHNQRAGVIVSSGDLAMQGVTRHQAGNYTCTASNVEGDGDSNVVELKVMYKPICRPDQKKIYGVARNEAAEISCEVDAFPPPENFKWSFNNTAETFDMPQSGFRAHSAQGSTLTYTPVKEMDFGTIMCWADNNVGQQKEPCVFHLIAAGKPEMPANCTVVNQTSDSLEVYCIEGFDGGLRQWFLMEIFEQQSASLQANISSKYPVLSAPGLDSGRFFKIFVYAINLRGRSEPVLLEGYTLKAAEKQTVALTSYKGSQANFELTPILSVGIFVGILVAIICIGIGTLAALKLRSHKQQQKYQHQNQKFSRPGNLQIKDKISLPLSHSEEMYDEKNPDVVPYNEVDGEYKQKSATQTPSGHLSTTSEAEISCKPPTDERGLYQSNKDEELHYAELSLAAGASSSNAKKPISVDCNNSMLLQGASNSSVMSMSANGVTAAGSTLPHVATGGRKLLPSIPTKSSTLQRNKTGVPPPPPPTYDYFEEPTIYAQIDHYKTSTSAGNSSSASPFPPCISSPTSQGTPSTVSPGTVQMYTLPSHPGGYHTLPHNHHQSNISTHNSSTSVTQILGTATASCSSSASNYQHGTLPMPPSYQQHQKQQQQLHLQQSVPPPLGQMLVSSNSSGLASATTTAAITSPSSSLSGLSAIGKSYSREIVTVRTPLMYSQQESCV</sequence>
<feature type="region of interest" description="Disordered" evidence="4">
    <location>
        <begin position="888"/>
        <end position="952"/>
    </location>
</feature>
<evidence type="ECO:0000256" key="6">
    <source>
        <dbReference type="SAM" id="SignalP"/>
    </source>
</evidence>
<dbReference type="InterPro" id="IPR013783">
    <property type="entry name" value="Ig-like_fold"/>
</dbReference>
<dbReference type="InterPro" id="IPR013162">
    <property type="entry name" value="CD80_C2-set"/>
</dbReference>
<protein>
    <submittedName>
        <fullName evidence="9 10">Irregular chiasm C-roughest protein</fullName>
    </submittedName>
</protein>
<feature type="transmembrane region" description="Helical" evidence="5">
    <location>
        <begin position="658"/>
        <end position="682"/>
    </location>
</feature>
<evidence type="ECO:0000256" key="5">
    <source>
        <dbReference type="SAM" id="Phobius"/>
    </source>
</evidence>
<dbReference type="SMART" id="SM00409">
    <property type="entry name" value="IG"/>
    <property type="match status" value="5"/>
</dbReference>
<dbReference type="SMART" id="SM00408">
    <property type="entry name" value="IGc2"/>
    <property type="match status" value="4"/>
</dbReference>
<feature type="compositionally biased region" description="Polar residues" evidence="4">
    <location>
        <begin position="942"/>
        <end position="952"/>
    </location>
</feature>
<dbReference type="GO" id="GO:0016020">
    <property type="term" value="C:membrane"/>
    <property type="evidence" value="ECO:0007669"/>
    <property type="project" value="UniProtKB-SubCell"/>
</dbReference>
<feature type="domain" description="Ig-like" evidence="7">
    <location>
        <begin position="449"/>
        <end position="526"/>
    </location>
</feature>
<evidence type="ECO:0000256" key="3">
    <source>
        <dbReference type="ARBA" id="ARBA00023157"/>
    </source>
</evidence>
<dbReference type="SUPFAM" id="SSF49265">
    <property type="entry name" value="Fibronectin type III"/>
    <property type="match status" value="1"/>
</dbReference>
<dbReference type="RefSeq" id="XP_037891550.1">
    <property type="nucleotide sequence ID" value="XM_038035622.1"/>
</dbReference>
<dbReference type="InterPro" id="IPR003599">
    <property type="entry name" value="Ig_sub"/>
</dbReference>
<feature type="domain" description="Ig-like" evidence="7">
    <location>
        <begin position="348"/>
        <end position="440"/>
    </location>
</feature>
<dbReference type="Gene3D" id="2.60.40.10">
    <property type="entry name" value="Immunoglobulins"/>
    <property type="match status" value="5"/>
</dbReference>
<gene>
    <name evidence="9 10" type="primary">LOC119638681</name>
</gene>
<feature type="compositionally biased region" description="Polar residues" evidence="4">
    <location>
        <begin position="905"/>
        <end position="925"/>
    </location>
</feature>
<keyword evidence="6" id="KW-0732">Signal</keyword>
<evidence type="ECO:0000313" key="10">
    <source>
        <dbReference type="RefSeq" id="XP_037891551.1"/>
    </source>
</evidence>
<feature type="region of interest" description="Disordered" evidence="4">
    <location>
        <begin position="968"/>
        <end position="995"/>
    </location>
</feature>
<comment type="subcellular location">
    <subcellularLocation>
        <location evidence="1">Membrane</location>
        <topology evidence="1">Single-pass membrane protein</topology>
    </subcellularLocation>
</comment>
<organism evidence="8 10">
    <name type="scientific">Glossina fuscipes</name>
    <dbReference type="NCBI Taxonomy" id="7396"/>
    <lineage>
        <taxon>Eukaryota</taxon>
        <taxon>Metazoa</taxon>
        <taxon>Ecdysozoa</taxon>
        <taxon>Arthropoda</taxon>
        <taxon>Hexapoda</taxon>
        <taxon>Insecta</taxon>
        <taxon>Pterygota</taxon>
        <taxon>Neoptera</taxon>
        <taxon>Endopterygota</taxon>
        <taxon>Diptera</taxon>
        <taxon>Brachycera</taxon>
        <taxon>Muscomorpha</taxon>
        <taxon>Hippoboscoidea</taxon>
        <taxon>Glossinidae</taxon>
        <taxon>Glossina</taxon>
    </lineage>
</organism>
<dbReference type="Pfam" id="PF08205">
    <property type="entry name" value="C2-set_2"/>
    <property type="match status" value="1"/>
</dbReference>
<dbReference type="InterPro" id="IPR036116">
    <property type="entry name" value="FN3_sf"/>
</dbReference>
<name>A0A9C5Z3X5_9MUSC</name>
<keyword evidence="5" id="KW-1133">Transmembrane helix</keyword>
<evidence type="ECO:0000256" key="1">
    <source>
        <dbReference type="ARBA" id="ARBA00004167"/>
    </source>
</evidence>
<dbReference type="Pfam" id="PF13927">
    <property type="entry name" value="Ig_3"/>
    <property type="match status" value="3"/>
</dbReference>
<feature type="compositionally biased region" description="Low complexity" evidence="4">
    <location>
        <begin position="888"/>
        <end position="898"/>
    </location>
</feature>
<feature type="domain" description="Ig-like" evidence="7">
    <location>
        <begin position="148"/>
        <end position="244"/>
    </location>
</feature>
<dbReference type="InterPro" id="IPR007110">
    <property type="entry name" value="Ig-like_dom"/>
</dbReference>
<feature type="region of interest" description="Disordered" evidence="4">
    <location>
        <begin position="742"/>
        <end position="772"/>
    </location>
</feature>
<feature type="region of interest" description="Disordered" evidence="4">
    <location>
        <begin position="841"/>
        <end position="868"/>
    </location>
</feature>
<keyword evidence="8" id="KW-1185">Reference proteome</keyword>
<dbReference type="Proteomes" id="UP000092443">
    <property type="component" value="Unplaced"/>
</dbReference>
<evidence type="ECO:0000313" key="8">
    <source>
        <dbReference type="Proteomes" id="UP000092443"/>
    </source>
</evidence>
<accession>A0A9C5Z3X5</accession>
<feature type="signal peptide" evidence="6">
    <location>
        <begin position="1"/>
        <end position="22"/>
    </location>
</feature>
<dbReference type="InterPro" id="IPR036179">
    <property type="entry name" value="Ig-like_dom_sf"/>
</dbReference>
<dbReference type="PROSITE" id="PS50835">
    <property type="entry name" value="IG_LIKE"/>
    <property type="match status" value="5"/>
</dbReference>
<feature type="chain" id="PRO_5044697668" evidence="6">
    <location>
        <begin position="23"/>
        <end position="1061"/>
    </location>
</feature>
<feature type="compositionally biased region" description="Polar residues" evidence="4">
    <location>
        <begin position="743"/>
        <end position="759"/>
    </location>
</feature>
<feature type="compositionally biased region" description="Low complexity" evidence="4">
    <location>
        <begin position="984"/>
        <end position="995"/>
    </location>
</feature>
<evidence type="ECO:0000313" key="9">
    <source>
        <dbReference type="RefSeq" id="XP_037891550.1"/>
    </source>
</evidence>
<keyword evidence="5" id="KW-0812">Transmembrane</keyword>
<dbReference type="PANTHER" id="PTHR23278:SF19">
    <property type="entry name" value="OBSCURIN"/>
    <property type="match status" value="1"/>
</dbReference>
<keyword evidence="2 5" id="KW-0472">Membrane</keyword>
<dbReference type="PANTHER" id="PTHR23278">
    <property type="entry name" value="SIDESTEP PROTEIN"/>
    <property type="match status" value="1"/>
</dbReference>
<feature type="compositionally biased region" description="Polar residues" evidence="4">
    <location>
        <begin position="849"/>
        <end position="859"/>
    </location>
</feature>